<feature type="compositionally biased region" description="Pro residues" evidence="4">
    <location>
        <begin position="11"/>
        <end position="32"/>
    </location>
</feature>
<dbReference type="InParanoid" id="B0CVI1"/>
<comment type="similarity">
    <text evidence="1">Belongs to the peptidase C14B family.</text>
</comment>
<feature type="compositionally biased region" description="Pro residues" evidence="4">
    <location>
        <begin position="135"/>
        <end position="149"/>
    </location>
</feature>
<feature type="compositionally biased region" description="Pro residues" evidence="4">
    <location>
        <begin position="41"/>
        <end position="90"/>
    </location>
</feature>
<protein>
    <submittedName>
        <fullName evidence="6">Metacaspase</fullName>
    </submittedName>
</protein>
<sequence>MWNNNQQSYGSPPPTFPSFPNSGPPPGPPPAGYNPGYAPSYAPPGGHPPNSGPPGPPPSGYGPPPGPPSGYGPPPGPPSGYGAPPGPPPSGYGTNSGPPPPSGFGFPQAHGYGPPAGPPPVSRGYPGQQYHQSPPHGPPHGPPGPPPGGYPGQHAQGGYPGQNSQGYRPPPPLHANVYQPPPGPPPMPPSQVQHYGPHFEGANHRDAQPFFQYSQCTGKKKALCIGINYFGQGAELAGCINDALNVQRFICTQFGYKKEDIVMLTDDAKNPRMMPTRENIINGMQWLTRNASPNDSLFFHYSGHGGQTKDLDGDEADGFDEVIYPMDHEAKGHIVDDLMHDIMVKTLPPGCRLTAIFDCCHSGSALDLPYMYSTEGKLKEPNLAAEAGQGLLSAVTSYARGDMGGVLKSALGLYKTAGGSTQKAEKYARATKTSPADVISWSGCKDSQTSADTQEGGQATGAMSFAFISALTANPRQSYQQLLVSIREILRAKYDQKPQLGSSHPMDTNLMFIC</sequence>
<evidence type="ECO:0000256" key="1">
    <source>
        <dbReference type="ARBA" id="ARBA00009005"/>
    </source>
</evidence>
<evidence type="ECO:0000313" key="6">
    <source>
        <dbReference type="EMBL" id="EDR13337.1"/>
    </source>
</evidence>
<evidence type="ECO:0000313" key="7">
    <source>
        <dbReference type="Proteomes" id="UP000001194"/>
    </source>
</evidence>
<dbReference type="PANTHER" id="PTHR48104">
    <property type="entry name" value="METACASPASE-4"/>
    <property type="match status" value="1"/>
</dbReference>
<name>B0CVI1_LACBS</name>
<dbReference type="RefSeq" id="XP_001875835.1">
    <property type="nucleotide sequence ID" value="XM_001875800.1"/>
</dbReference>
<dbReference type="GO" id="GO:0005737">
    <property type="term" value="C:cytoplasm"/>
    <property type="evidence" value="ECO:0007669"/>
    <property type="project" value="TreeGrafter"/>
</dbReference>
<dbReference type="GO" id="GO:0006508">
    <property type="term" value="P:proteolysis"/>
    <property type="evidence" value="ECO:0007669"/>
    <property type="project" value="InterPro"/>
</dbReference>
<dbReference type="EMBL" id="DS547093">
    <property type="protein sequence ID" value="EDR13337.1"/>
    <property type="molecule type" value="Genomic_DNA"/>
</dbReference>
<keyword evidence="3" id="KW-0788">Thiol protease</keyword>
<dbReference type="FunCoup" id="B0CVI1">
    <property type="interactions" value="347"/>
</dbReference>
<feature type="compositionally biased region" description="Low complexity" evidence="4">
    <location>
        <begin position="103"/>
        <end position="113"/>
    </location>
</feature>
<evidence type="ECO:0000256" key="4">
    <source>
        <dbReference type="SAM" id="MobiDB-lite"/>
    </source>
</evidence>
<feature type="compositionally biased region" description="Low complexity" evidence="4">
    <location>
        <begin position="122"/>
        <end position="134"/>
    </location>
</feature>
<dbReference type="Gene3D" id="3.40.50.12660">
    <property type="match status" value="2"/>
</dbReference>
<keyword evidence="7" id="KW-1185">Reference proteome</keyword>
<dbReference type="InterPro" id="IPR050452">
    <property type="entry name" value="Metacaspase"/>
</dbReference>
<dbReference type="PANTHER" id="PTHR48104:SF30">
    <property type="entry name" value="METACASPASE-1"/>
    <property type="match status" value="1"/>
</dbReference>
<dbReference type="AlphaFoldDB" id="B0CVI1"/>
<dbReference type="GO" id="GO:0006915">
    <property type="term" value="P:apoptotic process"/>
    <property type="evidence" value="ECO:0007669"/>
    <property type="project" value="UniProtKB-KW"/>
</dbReference>
<dbReference type="SUPFAM" id="SSF52129">
    <property type="entry name" value="Caspase-like"/>
    <property type="match status" value="1"/>
</dbReference>
<dbReference type="InterPro" id="IPR011600">
    <property type="entry name" value="Pept_C14_caspase"/>
</dbReference>
<keyword evidence="3" id="KW-0645">Protease</keyword>
<feature type="compositionally biased region" description="Pro residues" evidence="4">
    <location>
        <begin position="168"/>
        <end position="189"/>
    </location>
</feature>
<dbReference type="InterPro" id="IPR029030">
    <property type="entry name" value="Caspase-like_dom_sf"/>
</dbReference>
<dbReference type="KEGG" id="lbc:LACBIDRAFT_381988"/>
<feature type="region of interest" description="Disordered" evidence="4">
    <location>
        <begin position="1"/>
        <end position="203"/>
    </location>
</feature>
<evidence type="ECO:0000256" key="2">
    <source>
        <dbReference type="ARBA" id="ARBA00022703"/>
    </source>
</evidence>
<feature type="domain" description="Peptidase C14 caspase" evidence="5">
    <location>
        <begin position="219"/>
        <end position="505"/>
    </location>
</feature>
<dbReference type="Proteomes" id="UP000001194">
    <property type="component" value="Unassembled WGS sequence"/>
</dbReference>
<dbReference type="GO" id="GO:0004197">
    <property type="term" value="F:cysteine-type endopeptidase activity"/>
    <property type="evidence" value="ECO:0007669"/>
    <property type="project" value="InterPro"/>
</dbReference>
<reference evidence="6 7" key="1">
    <citation type="journal article" date="2008" name="Nature">
        <title>The genome of Laccaria bicolor provides insights into mycorrhizal symbiosis.</title>
        <authorList>
            <person name="Martin F."/>
            <person name="Aerts A."/>
            <person name="Ahren D."/>
            <person name="Brun A."/>
            <person name="Danchin E.G.J."/>
            <person name="Duchaussoy F."/>
            <person name="Gibon J."/>
            <person name="Kohler A."/>
            <person name="Lindquist E."/>
            <person name="Pereda V."/>
            <person name="Salamov A."/>
            <person name="Shapiro H.J."/>
            <person name="Wuyts J."/>
            <person name="Blaudez D."/>
            <person name="Buee M."/>
            <person name="Brokstein P."/>
            <person name="Canbaeck B."/>
            <person name="Cohen D."/>
            <person name="Courty P.E."/>
            <person name="Coutinho P.M."/>
            <person name="Delaruelle C."/>
            <person name="Detter J.C."/>
            <person name="Deveau A."/>
            <person name="DiFazio S."/>
            <person name="Duplessis S."/>
            <person name="Fraissinet-Tachet L."/>
            <person name="Lucic E."/>
            <person name="Frey-Klett P."/>
            <person name="Fourrey C."/>
            <person name="Feussner I."/>
            <person name="Gay G."/>
            <person name="Grimwood J."/>
            <person name="Hoegger P.J."/>
            <person name="Jain P."/>
            <person name="Kilaru S."/>
            <person name="Labbe J."/>
            <person name="Lin Y.C."/>
            <person name="Legue V."/>
            <person name="Le Tacon F."/>
            <person name="Marmeisse R."/>
            <person name="Melayah D."/>
            <person name="Montanini B."/>
            <person name="Muratet M."/>
            <person name="Nehls U."/>
            <person name="Niculita-Hirzel H."/>
            <person name="Oudot-Le Secq M.P."/>
            <person name="Peter M."/>
            <person name="Quesneville H."/>
            <person name="Rajashekar B."/>
            <person name="Reich M."/>
            <person name="Rouhier N."/>
            <person name="Schmutz J."/>
            <person name="Yin T."/>
            <person name="Chalot M."/>
            <person name="Henrissat B."/>
            <person name="Kuees U."/>
            <person name="Lucas S."/>
            <person name="Van de Peer Y."/>
            <person name="Podila G.K."/>
            <person name="Polle A."/>
            <person name="Pukkila P.J."/>
            <person name="Richardson P.M."/>
            <person name="Rouze P."/>
            <person name="Sanders I.R."/>
            <person name="Stajich J.E."/>
            <person name="Tunlid A."/>
            <person name="Tuskan G."/>
            <person name="Grigoriev I.V."/>
        </authorList>
    </citation>
    <scope>NUCLEOTIDE SEQUENCE [LARGE SCALE GENOMIC DNA]</scope>
    <source>
        <strain evidence="7">S238N-H82 / ATCC MYA-4686</strain>
    </source>
</reference>
<gene>
    <name evidence="6" type="primary">LbCasA</name>
    <name evidence="6" type="ORF">LACBIDRAFT_381988</name>
</gene>
<organism evidence="7">
    <name type="scientific">Laccaria bicolor (strain S238N-H82 / ATCC MYA-4686)</name>
    <name type="common">Bicoloured deceiver</name>
    <name type="synonym">Laccaria laccata var. bicolor</name>
    <dbReference type="NCBI Taxonomy" id="486041"/>
    <lineage>
        <taxon>Eukaryota</taxon>
        <taxon>Fungi</taxon>
        <taxon>Dikarya</taxon>
        <taxon>Basidiomycota</taxon>
        <taxon>Agaricomycotina</taxon>
        <taxon>Agaricomycetes</taxon>
        <taxon>Agaricomycetidae</taxon>
        <taxon>Agaricales</taxon>
        <taxon>Agaricineae</taxon>
        <taxon>Hydnangiaceae</taxon>
        <taxon>Laccaria</taxon>
    </lineage>
</organism>
<dbReference type="HOGENOM" id="CLU_029389_0_0_1"/>
<dbReference type="OrthoDB" id="3223806at2759"/>
<evidence type="ECO:0000259" key="5">
    <source>
        <dbReference type="Pfam" id="PF00656"/>
    </source>
</evidence>
<evidence type="ECO:0000256" key="3">
    <source>
        <dbReference type="ARBA" id="ARBA00022807"/>
    </source>
</evidence>
<dbReference type="Pfam" id="PF00656">
    <property type="entry name" value="Peptidase_C14"/>
    <property type="match status" value="1"/>
</dbReference>
<dbReference type="GeneID" id="6071442"/>
<keyword evidence="2" id="KW-0053">Apoptosis</keyword>
<proteinExistence type="inferred from homology"/>
<accession>B0CVI1</accession>
<keyword evidence="3" id="KW-0378">Hydrolase</keyword>